<proteinExistence type="predicted"/>
<feature type="compositionally biased region" description="Low complexity" evidence="2">
    <location>
        <begin position="1"/>
        <end position="16"/>
    </location>
</feature>
<protein>
    <submittedName>
        <fullName evidence="3">Uncharacterized protein</fullName>
    </submittedName>
</protein>
<dbReference type="GO" id="GO:0032007">
    <property type="term" value="P:negative regulation of TOR signaling"/>
    <property type="evidence" value="ECO:0007669"/>
    <property type="project" value="TreeGrafter"/>
</dbReference>
<dbReference type="GO" id="GO:0033596">
    <property type="term" value="C:TSC1-TSC2 complex"/>
    <property type="evidence" value="ECO:0007669"/>
    <property type="project" value="TreeGrafter"/>
</dbReference>
<dbReference type="PANTHER" id="PTHR15154:SF2">
    <property type="entry name" value="HAMARTIN"/>
    <property type="match status" value="1"/>
</dbReference>
<evidence type="ECO:0000313" key="4">
    <source>
        <dbReference type="Proteomes" id="UP000070544"/>
    </source>
</evidence>
<sequence>MAESIAAEAADVVGAALPPQPQGGRNHSPASGHFSGPDDGASLKQPRSRRATAGSDGKGLPVDALPGSRLRGTSARSTGVPLWRAATATSSLATSGGGGPAVGGFEVVPVTVDGAVRIAEALRGETARERASMTSVSTGDRRSRRSVVAENVGQGGGKAAVAQVGVLAAELAVEAWMRRVHLAWIARMGARGRERDAWELGALQSRVKSLEQSLAELTTVNSTLQLELDSTRKAHQDVMAAERERLEQAEQQSSDKVRETERLKKRTLLTERARSKLEKDLKDANDKIFKLQTSNILLESSSSALQASEKLVEQMTRQLLMWEDDRKVAKRALQRCDELDAELKVTKRILADAEKLAADRERIVSERSRQLSQATSRLAEAFNQARAHEQTVRAVNRQLHKQEAISVERIKVLEVSAAVAKGLNEELETIVMDLRARLEVAEAYLPGRWKPNFDSATVTSEEDGDVTRRIHLWADGNLEYTLEIPKDWDERFSGDAVGRWLDANRFKVPPFAWSTIYRDKGTPGEEVPPATRIVTVGEMLEVVKDESHLV</sequence>
<gene>
    <name evidence="3" type="ORF">M427DRAFT_382485</name>
</gene>
<keyword evidence="1" id="KW-0175">Coiled coil</keyword>
<keyword evidence="4" id="KW-1185">Reference proteome</keyword>
<feature type="region of interest" description="Disordered" evidence="2">
    <location>
        <begin position="1"/>
        <end position="77"/>
    </location>
</feature>
<dbReference type="InterPro" id="IPR007483">
    <property type="entry name" value="Hamartin"/>
</dbReference>
<dbReference type="EMBL" id="KQ965780">
    <property type="protein sequence ID" value="KXS13298.1"/>
    <property type="molecule type" value="Genomic_DNA"/>
</dbReference>
<dbReference type="PANTHER" id="PTHR15154">
    <property type="entry name" value="HAMARTIN"/>
    <property type="match status" value="1"/>
</dbReference>
<evidence type="ECO:0000256" key="2">
    <source>
        <dbReference type="SAM" id="MobiDB-lite"/>
    </source>
</evidence>
<evidence type="ECO:0000256" key="1">
    <source>
        <dbReference type="SAM" id="Coils"/>
    </source>
</evidence>
<name>A0A139A9F4_GONPJ</name>
<dbReference type="AlphaFoldDB" id="A0A139A9F4"/>
<evidence type="ECO:0000313" key="3">
    <source>
        <dbReference type="EMBL" id="KXS13298.1"/>
    </source>
</evidence>
<dbReference type="Proteomes" id="UP000070544">
    <property type="component" value="Unassembled WGS sequence"/>
</dbReference>
<accession>A0A139A9F4</accession>
<reference evidence="3 4" key="1">
    <citation type="journal article" date="2015" name="Genome Biol. Evol.">
        <title>Phylogenomic analyses indicate that early fungi evolved digesting cell walls of algal ancestors of land plants.</title>
        <authorList>
            <person name="Chang Y."/>
            <person name="Wang S."/>
            <person name="Sekimoto S."/>
            <person name="Aerts A.L."/>
            <person name="Choi C."/>
            <person name="Clum A."/>
            <person name="LaButti K.M."/>
            <person name="Lindquist E.A."/>
            <person name="Yee Ngan C."/>
            <person name="Ohm R.A."/>
            <person name="Salamov A.A."/>
            <person name="Grigoriev I.V."/>
            <person name="Spatafora J.W."/>
            <person name="Berbee M.L."/>
        </authorList>
    </citation>
    <scope>NUCLEOTIDE SEQUENCE [LARGE SCALE GENOMIC DNA]</scope>
    <source>
        <strain evidence="3 4">JEL478</strain>
    </source>
</reference>
<organism evidence="3 4">
    <name type="scientific">Gonapodya prolifera (strain JEL478)</name>
    <name type="common">Monoblepharis prolifera</name>
    <dbReference type="NCBI Taxonomy" id="1344416"/>
    <lineage>
        <taxon>Eukaryota</taxon>
        <taxon>Fungi</taxon>
        <taxon>Fungi incertae sedis</taxon>
        <taxon>Chytridiomycota</taxon>
        <taxon>Chytridiomycota incertae sedis</taxon>
        <taxon>Monoblepharidomycetes</taxon>
        <taxon>Monoblepharidales</taxon>
        <taxon>Gonapodyaceae</taxon>
        <taxon>Gonapodya</taxon>
    </lineage>
</organism>
<dbReference type="OrthoDB" id="2136706at2759"/>
<feature type="coiled-coil region" evidence="1">
    <location>
        <begin position="200"/>
        <end position="398"/>
    </location>
</feature>
<dbReference type="GO" id="GO:0051726">
    <property type="term" value="P:regulation of cell cycle"/>
    <property type="evidence" value="ECO:0007669"/>
    <property type="project" value="TreeGrafter"/>
</dbReference>